<dbReference type="KEGG" id="dmr:Deima_2265"/>
<protein>
    <submittedName>
        <fullName evidence="1">Uncharacterized protein</fullName>
    </submittedName>
</protein>
<evidence type="ECO:0000313" key="2">
    <source>
        <dbReference type="Proteomes" id="UP000008635"/>
    </source>
</evidence>
<dbReference type="Proteomes" id="UP000008635">
    <property type="component" value="Chromosome"/>
</dbReference>
<dbReference type="AlphaFoldDB" id="E8UA14"/>
<organism evidence="1 2">
    <name type="scientific">Deinococcus maricopensis (strain DSM 21211 / LMG 22137 / NRRL B-23946 / LB-34)</name>
    <dbReference type="NCBI Taxonomy" id="709986"/>
    <lineage>
        <taxon>Bacteria</taxon>
        <taxon>Thermotogati</taxon>
        <taxon>Deinococcota</taxon>
        <taxon>Deinococci</taxon>
        <taxon>Deinococcales</taxon>
        <taxon>Deinococcaceae</taxon>
        <taxon>Deinococcus</taxon>
    </lineage>
</organism>
<reference evidence="2" key="2">
    <citation type="submission" date="2011-01" db="EMBL/GenBank/DDBJ databases">
        <title>The complete genome of Deinococcus maricopensis DSM 21211.</title>
        <authorList>
            <consortium name="US DOE Joint Genome Institute (JGI-PGF)"/>
            <person name="Lucas S."/>
            <person name="Copeland A."/>
            <person name="Lapidus A."/>
            <person name="Goodwin L."/>
            <person name="Pitluck S."/>
            <person name="Kyrpides N."/>
            <person name="Mavromatis K."/>
            <person name="Pagani I."/>
            <person name="Ivanova N."/>
            <person name="Ovchinnikova G."/>
            <person name="Zeytun A."/>
            <person name="Detter J.C."/>
            <person name="Han C."/>
            <person name="Land M."/>
            <person name="Hauser L."/>
            <person name="Markowitz V."/>
            <person name="Cheng J.-F."/>
            <person name="Hugenholtz P."/>
            <person name="Woyke T."/>
            <person name="Wu D."/>
            <person name="Pukall R."/>
            <person name="Gehrich-Schroeter G."/>
            <person name="Brambilla E."/>
            <person name="Klenk H.-P."/>
            <person name="Eisen J.A."/>
        </authorList>
    </citation>
    <scope>NUCLEOTIDE SEQUENCE [LARGE SCALE GENOMIC DNA]</scope>
    <source>
        <strain evidence="2">DSM 21211 / LMG 22137 / NRRL B-23946 / LB-34</strain>
    </source>
</reference>
<dbReference type="HOGENOM" id="CLU_1980475_0_0_0"/>
<evidence type="ECO:0000313" key="1">
    <source>
        <dbReference type="EMBL" id="ADV67903.1"/>
    </source>
</evidence>
<dbReference type="STRING" id="709986.Deima_2265"/>
<proteinExistence type="predicted"/>
<dbReference type="RefSeq" id="WP_013557408.1">
    <property type="nucleotide sequence ID" value="NC_014958.1"/>
</dbReference>
<dbReference type="EMBL" id="CP002454">
    <property type="protein sequence ID" value="ADV67903.1"/>
    <property type="molecule type" value="Genomic_DNA"/>
</dbReference>
<accession>E8UA14</accession>
<name>E8UA14_DEIML</name>
<keyword evidence="2" id="KW-1185">Reference proteome</keyword>
<gene>
    <name evidence="1" type="ordered locus">Deima_2265</name>
</gene>
<reference evidence="1 2" key="1">
    <citation type="journal article" date="2011" name="Stand. Genomic Sci.">
        <title>Complete genome sequence of Deinococcus maricopensis type strain (LB-34).</title>
        <authorList>
            <person name="Pukall R."/>
            <person name="Zeytun A."/>
            <person name="Lucas S."/>
            <person name="Lapidus A."/>
            <person name="Hammon N."/>
            <person name="Deshpande S."/>
            <person name="Nolan M."/>
            <person name="Cheng J.F."/>
            <person name="Pitluck S."/>
            <person name="Liolios K."/>
            <person name="Pagani I."/>
            <person name="Mikhailova N."/>
            <person name="Ivanova N."/>
            <person name="Mavromatis K."/>
            <person name="Pati A."/>
            <person name="Tapia R."/>
            <person name="Han C."/>
            <person name="Goodwin L."/>
            <person name="Chen A."/>
            <person name="Palaniappan K."/>
            <person name="Land M."/>
            <person name="Hauser L."/>
            <person name="Chang Y.J."/>
            <person name="Jeffries C.D."/>
            <person name="Brambilla E.M."/>
            <person name="Rohde M."/>
            <person name="Goker M."/>
            <person name="Detter J.C."/>
            <person name="Woyke T."/>
            <person name="Bristow J."/>
            <person name="Eisen J.A."/>
            <person name="Markowitz V."/>
            <person name="Hugenholtz P."/>
            <person name="Kyrpides N.C."/>
            <person name="Klenk H.P."/>
        </authorList>
    </citation>
    <scope>NUCLEOTIDE SEQUENCE [LARGE SCALE GENOMIC DNA]</scope>
    <source>
        <strain evidence="2">DSM 21211 / LMG 22137 / NRRL B-23946 / LB-34</strain>
    </source>
</reference>
<sequence length="122" mass="13305">MVALFIATPDPAEATDMDGRALSEHLSALDALARTVGVTPLSDLVGTDVIHEYGLEDDLHLPASAPHGTTWHPAEEGLRTIRALQRHAHTLPESVQADLHDAERVLVRLAERDQPFTLAYDL</sequence>